<evidence type="ECO:0000313" key="6">
    <source>
        <dbReference type="EMBL" id="SEH07311.1"/>
    </source>
</evidence>
<keyword evidence="6" id="KW-0378">Hydrolase</keyword>
<dbReference type="Pfam" id="PF13086">
    <property type="entry name" value="AAA_11"/>
    <property type="match status" value="2"/>
</dbReference>
<dbReference type="Gene3D" id="3.40.50.300">
    <property type="entry name" value="P-loop containing nucleotide triphosphate hydrolases"/>
    <property type="match status" value="3"/>
</dbReference>
<dbReference type="SUPFAM" id="SSF52540">
    <property type="entry name" value="P-loop containing nucleoside triphosphate hydrolases"/>
    <property type="match status" value="1"/>
</dbReference>
<dbReference type="EC" id="3.6.4.12" evidence="6"/>
<reference evidence="6 7" key="1">
    <citation type="submission" date="2016-10" db="EMBL/GenBank/DDBJ databases">
        <authorList>
            <person name="de Groot N.N."/>
        </authorList>
    </citation>
    <scope>NUCLEOTIDE SEQUENCE [LARGE SCALE GENOMIC DNA]</scope>
    <source>
        <strain evidence="6">MBHS1</strain>
    </source>
</reference>
<evidence type="ECO:0000259" key="4">
    <source>
        <dbReference type="Pfam" id="PF13087"/>
    </source>
</evidence>
<feature type="coiled-coil region" evidence="1">
    <location>
        <begin position="397"/>
        <end position="424"/>
    </location>
</feature>
<feature type="domain" description="DNA2/NAM7 helicase-like C-terminal" evidence="4">
    <location>
        <begin position="1088"/>
        <end position="1271"/>
    </location>
</feature>
<dbReference type="InterPro" id="IPR011335">
    <property type="entry name" value="Restrct_endonuc-II-like"/>
</dbReference>
<evidence type="ECO:0000259" key="5">
    <source>
        <dbReference type="Pfam" id="PF18741"/>
    </source>
</evidence>
<keyword evidence="1" id="KW-0175">Coiled coil</keyword>
<gene>
    <name evidence="6" type="primary">recD2_4</name>
    <name evidence="6" type="ORF">MBHS_03186</name>
</gene>
<proteinExistence type="predicted"/>
<accession>A0A1H6FD39</accession>
<dbReference type="InterPro" id="IPR041679">
    <property type="entry name" value="DNA2/NAM7-like_C"/>
</dbReference>
<keyword evidence="6" id="KW-0547">Nucleotide-binding</keyword>
<sequence length="1436" mass="163270">MKLDKLQQRLNAASFYSPLLRLRLGGKPGQARLLDCQQFEAQQTGLGQALLDTIISGKGRWQWNCPDQKLYAQINHRIYRQAELAQRETGVHALWLGYPLFSVADVAAPGSKSASPKKQALLAPIFLFPVQLQTSLQHQGRLTLQRPATLGNARLNPLLAHRLRHLLGIEFPELPLNPDAEAIAQFLTDFCQRFHNAPRFDAEADLCPIPALDNLPEQVQLHPAAVLGYFHTPNAALLSDLEVLEKQIHETQAQNQDLPLLRLLTDKPKALATPNQQKISEADSWLVYPADFSQTEAVAKARQAPGLVIHGPPGTGKSQTIVNIIADALARRETVLMICQKQAALQVVRERLQQAGLADLCMQVQDADSERLNVFRSLRAQIDSLPDTLTELDIRPRLQLAQQITRLESQLEKHTCAVQQRQENSGLSYREILAEIAALETTFPGIRPLQGLQTRLAQVNNHELEVLSEQLLKLGHLFGQATPLENPWHLRKALRKAIPESEVRAQLQRLRTLNARHLHLQEDGLPVVLLPENPQALGEKNTKDNNLDYFAGFLEKLRNTSLRILKNPQASKEQAHNPTLQAWWSALRGATPLLLLQHQKRCASTASLLEQLDQHPIDSDLLNSTNPLAKYIPSADMAKCLQHTRYFLSYQAKRWRFILPRWYTATRTLQKLHQQAENGDSLLQAVQNLHRYLENLSLHAELVCLCQTLVPGRGCTLRNPLAQQAFLRAALIAFEQAQWLYQQEQQQQWLQPLFDQLEKQSQGDTQADFEQTLEQATRRLPMAKTLLNALDDLQHWLQPQALQLPQQQVRAGESLEPWLDSLEQGFAQMPALQSLEKDRKRHGGLLRALLETLEDYEQQRRQNPDNKKQALPQPPENLNGATGRAFYGRWWDALLRRSMLQVWRLQCEQDNPSLRDLTPEAHADLVQRLQDALHEKQRQESPLMLQQWQKRQLPLRNRPWKRLFQLRSSRQNQAKRLREAVHEGLAEGLLDLRPCWLSNPDTAAQIFPLQAGLFDLVIFDEASQCPLEQAVPVLYRGKRLVVCGDEKQLPPTGFFNSRQDANQDNGDDDEITQSWQEDLLQTSIGILPETRLRVHYRSQNPALIQFSNRAFYHDLLEIPPAAHQASNRIPIEYQFIDGIYQQRCNEQEAEAVLDKLQTLWQQAFYSIGVVTFNQVQRDLIEDKLAQRCQNNRDFAKHYQQQLKAADNQSLFIKNLENVQGDERDALIFSTTFGPDATGRVQRRFGPLGSAGGERRLNVAITRAKTHITVISSLPPESLPELRNYALSGELKPAHYLSLYLHYAQGVAQQETEQTTHLLSLLGQQQTSLAAQASGGEAQKLLADVQQKLEQHGYVCEQHVGSGGLQIDLAVKNAAGDYKLGLLCDGGNWFNHRSNRMQTVWRQQLLQARGWRLYVLWSQRWWLAQDAELKKILACLG</sequence>
<feature type="domain" description="DNA2/NAM7 helicase helicase" evidence="3">
    <location>
        <begin position="292"/>
        <end position="424"/>
    </location>
</feature>
<dbReference type="GO" id="GO:0016787">
    <property type="term" value="F:hydrolase activity"/>
    <property type="evidence" value="ECO:0007669"/>
    <property type="project" value="UniProtKB-KW"/>
</dbReference>
<organism evidence="6 7">
    <name type="scientific">Candidatus Venteria ishoeyi</name>
    <dbReference type="NCBI Taxonomy" id="1899563"/>
    <lineage>
        <taxon>Bacteria</taxon>
        <taxon>Pseudomonadati</taxon>
        <taxon>Pseudomonadota</taxon>
        <taxon>Gammaproteobacteria</taxon>
        <taxon>Thiotrichales</taxon>
        <taxon>Thiotrichaceae</taxon>
        <taxon>Venteria</taxon>
    </lineage>
</organism>
<name>A0A1H6FD39_9GAMM</name>
<dbReference type="RefSeq" id="WP_103920971.1">
    <property type="nucleotide sequence ID" value="NZ_FMSV02000528.1"/>
</dbReference>
<feature type="region of interest" description="Disordered" evidence="2">
    <location>
        <begin position="857"/>
        <end position="880"/>
    </location>
</feature>
<dbReference type="Pfam" id="PF18741">
    <property type="entry name" value="MTES_1575"/>
    <property type="match status" value="1"/>
</dbReference>
<evidence type="ECO:0000259" key="3">
    <source>
        <dbReference type="Pfam" id="PF13086"/>
    </source>
</evidence>
<dbReference type="PANTHER" id="PTHR10887">
    <property type="entry name" value="DNA2/NAM7 HELICASE FAMILY"/>
    <property type="match status" value="1"/>
</dbReference>
<dbReference type="CDD" id="cd18808">
    <property type="entry name" value="SF1_C_Upf1"/>
    <property type="match status" value="1"/>
</dbReference>
<dbReference type="InterPro" id="IPR045055">
    <property type="entry name" value="DNA2/NAM7-like"/>
</dbReference>
<feature type="compositionally biased region" description="Basic and acidic residues" evidence="2">
    <location>
        <begin position="857"/>
        <end position="868"/>
    </location>
</feature>
<keyword evidence="7" id="KW-1185">Reference proteome</keyword>
<evidence type="ECO:0000256" key="1">
    <source>
        <dbReference type="SAM" id="Coils"/>
    </source>
</evidence>
<dbReference type="GO" id="GO:0003678">
    <property type="term" value="F:DNA helicase activity"/>
    <property type="evidence" value="ECO:0007669"/>
    <property type="project" value="UniProtKB-EC"/>
</dbReference>
<dbReference type="InterPro" id="IPR049468">
    <property type="entry name" value="Restrct_endonuc-II-like_dom"/>
</dbReference>
<keyword evidence="6" id="KW-0347">Helicase</keyword>
<dbReference type="InterPro" id="IPR027417">
    <property type="entry name" value="P-loop_NTPase"/>
</dbReference>
<keyword evidence="6" id="KW-0067">ATP-binding</keyword>
<evidence type="ECO:0000313" key="7">
    <source>
        <dbReference type="Proteomes" id="UP000236724"/>
    </source>
</evidence>
<evidence type="ECO:0000256" key="2">
    <source>
        <dbReference type="SAM" id="MobiDB-lite"/>
    </source>
</evidence>
<dbReference type="EMBL" id="FMSV02000528">
    <property type="protein sequence ID" value="SEH07311.1"/>
    <property type="molecule type" value="Genomic_DNA"/>
</dbReference>
<dbReference type="PANTHER" id="PTHR10887:SF530">
    <property type="entry name" value="SUPERFAMILY I DNA HELICASES"/>
    <property type="match status" value="1"/>
</dbReference>
<dbReference type="Proteomes" id="UP000236724">
    <property type="component" value="Unassembled WGS sequence"/>
</dbReference>
<protein>
    <submittedName>
        <fullName evidence="6">ATP-dependent RecD-like DNA helicase</fullName>
        <ecNumber evidence="6">3.6.4.12</ecNumber>
    </submittedName>
</protein>
<dbReference type="OrthoDB" id="9757917at2"/>
<dbReference type="InterPro" id="IPR047187">
    <property type="entry name" value="SF1_C_Upf1"/>
</dbReference>
<dbReference type="SUPFAM" id="SSF52980">
    <property type="entry name" value="Restriction endonuclease-like"/>
    <property type="match status" value="1"/>
</dbReference>
<dbReference type="InterPro" id="IPR041677">
    <property type="entry name" value="DNA2/NAM7_AAA_11"/>
</dbReference>
<dbReference type="Gene3D" id="3.40.960.10">
    <property type="entry name" value="VSR Endonuclease"/>
    <property type="match status" value="1"/>
</dbReference>
<feature type="domain" description="DNA2/NAM7 helicase helicase" evidence="3">
    <location>
        <begin position="963"/>
        <end position="1052"/>
    </location>
</feature>
<dbReference type="Pfam" id="PF13087">
    <property type="entry name" value="AAA_12"/>
    <property type="match status" value="1"/>
</dbReference>
<feature type="domain" description="Restriction endonuclease type II-like" evidence="5">
    <location>
        <begin position="1343"/>
        <end position="1433"/>
    </location>
</feature>